<protein>
    <recommendedName>
        <fullName evidence="13">DNA 3'-5' helicase</fullName>
        <ecNumber evidence="13">5.6.2.4</ecNumber>
    </recommendedName>
</protein>
<dbReference type="PROSITE" id="PS51198">
    <property type="entry name" value="UVRD_HELICASE_ATP_BIND"/>
    <property type="match status" value="1"/>
</dbReference>
<dbReference type="PROSITE" id="PS51217">
    <property type="entry name" value="UVRD_HELICASE_CTER"/>
    <property type="match status" value="1"/>
</dbReference>
<accession>A0A9E4ZFQ2</accession>
<dbReference type="EMBL" id="JAGSOI010000012">
    <property type="protein sequence ID" value="MCM1986294.1"/>
    <property type="molecule type" value="Genomic_DNA"/>
</dbReference>
<evidence type="ECO:0000256" key="2">
    <source>
        <dbReference type="ARBA" id="ARBA00022722"/>
    </source>
</evidence>
<evidence type="ECO:0000256" key="4">
    <source>
        <dbReference type="ARBA" id="ARBA00022763"/>
    </source>
</evidence>
<dbReference type="Pfam" id="PF12705">
    <property type="entry name" value="PDDEXK_1"/>
    <property type="match status" value="1"/>
</dbReference>
<dbReference type="InterPro" id="IPR014016">
    <property type="entry name" value="UvrD-like_ATP-bd"/>
</dbReference>
<dbReference type="PANTHER" id="PTHR11070">
    <property type="entry name" value="UVRD / RECB / PCRA DNA HELICASE FAMILY MEMBER"/>
    <property type="match status" value="1"/>
</dbReference>
<dbReference type="GO" id="GO:0003677">
    <property type="term" value="F:DNA binding"/>
    <property type="evidence" value="ECO:0007669"/>
    <property type="project" value="UniProtKB-KW"/>
</dbReference>
<evidence type="ECO:0000256" key="9">
    <source>
        <dbReference type="ARBA" id="ARBA00023125"/>
    </source>
</evidence>
<keyword evidence="10" id="KW-0234">DNA repair</keyword>
<evidence type="ECO:0000256" key="15">
    <source>
        <dbReference type="PROSITE-ProRule" id="PRU00560"/>
    </source>
</evidence>
<dbReference type="Gene3D" id="3.40.50.300">
    <property type="entry name" value="P-loop containing nucleotide triphosphate hydrolases"/>
    <property type="match status" value="2"/>
</dbReference>
<evidence type="ECO:0000313" key="18">
    <source>
        <dbReference type="EMBL" id="MCM1986294.1"/>
    </source>
</evidence>
<dbReference type="InterPro" id="IPR038726">
    <property type="entry name" value="PDDEXK_AddAB-type"/>
</dbReference>
<dbReference type="InterPro" id="IPR027417">
    <property type="entry name" value="P-loop_NTPase"/>
</dbReference>
<keyword evidence="6 15" id="KW-0347">Helicase</keyword>
<dbReference type="GO" id="GO:0005524">
    <property type="term" value="F:ATP binding"/>
    <property type="evidence" value="ECO:0007669"/>
    <property type="project" value="UniProtKB-UniRule"/>
</dbReference>
<dbReference type="PANTHER" id="PTHR11070:SF2">
    <property type="entry name" value="ATP-DEPENDENT DNA HELICASE SRS2"/>
    <property type="match status" value="1"/>
</dbReference>
<evidence type="ECO:0000256" key="12">
    <source>
        <dbReference type="ARBA" id="ARBA00034617"/>
    </source>
</evidence>
<dbReference type="InterPro" id="IPR014017">
    <property type="entry name" value="DNA_helicase_UvrD-like_C"/>
</dbReference>
<evidence type="ECO:0000256" key="5">
    <source>
        <dbReference type="ARBA" id="ARBA00022801"/>
    </source>
</evidence>
<dbReference type="Proteomes" id="UP001056766">
    <property type="component" value="Unassembled WGS sequence"/>
</dbReference>
<keyword evidence="11" id="KW-0413">Isomerase</keyword>
<keyword evidence="7" id="KW-0269">Exonuclease</keyword>
<reference evidence="18" key="2">
    <citation type="submission" date="2021-04" db="EMBL/GenBank/DDBJ databases">
        <authorList>
            <person name="Dong X."/>
        </authorList>
    </citation>
    <scope>NUCLEOTIDE SEQUENCE</scope>
    <source>
        <strain evidence="18">LLY</strain>
    </source>
</reference>
<evidence type="ECO:0000259" key="17">
    <source>
        <dbReference type="PROSITE" id="PS51217"/>
    </source>
</evidence>
<comment type="similarity">
    <text evidence="1">Belongs to the helicase family. UvrD subfamily.</text>
</comment>
<evidence type="ECO:0000256" key="3">
    <source>
        <dbReference type="ARBA" id="ARBA00022741"/>
    </source>
</evidence>
<evidence type="ECO:0000313" key="19">
    <source>
        <dbReference type="Proteomes" id="UP001056766"/>
    </source>
</evidence>
<keyword evidence="9" id="KW-0238">DNA-binding</keyword>
<keyword evidence="8 15" id="KW-0067">ATP-binding</keyword>
<keyword evidence="19" id="KW-1185">Reference proteome</keyword>
<dbReference type="Gene3D" id="1.10.486.10">
    <property type="entry name" value="PCRA, domain 4"/>
    <property type="match status" value="1"/>
</dbReference>
<keyword evidence="4" id="KW-0227">DNA damage</keyword>
<dbReference type="InterPro" id="IPR000212">
    <property type="entry name" value="DNA_helicase_UvrD/REP"/>
</dbReference>
<dbReference type="AlphaFoldDB" id="A0A9E4ZFQ2"/>
<dbReference type="CDD" id="cd17932">
    <property type="entry name" value="DEXQc_UvrD"/>
    <property type="match status" value="1"/>
</dbReference>
<dbReference type="Pfam" id="PF00580">
    <property type="entry name" value="UvrD-helicase"/>
    <property type="match status" value="1"/>
</dbReference>
<feature type="domain" description="UvrD-like helicase ATP-binding" evidence="16">
    <location>
        <begin position="17"/>
        <end position="298"/>
    </location>
</feature>
<reference evidence="18" key="1">
    <citation type="journal article" date="2021" name="mSystems">
        <title>Bacteria and Archaea Synergistically Convert Glycine Betaine to Biogenic Methane in the Formosa Cold Seep of the South China Sea.</title>
        <authorList>
            <person name="Li L."/>
            <person name="Zhang W."/>
            <person name="Zhang S."/>
            <person name="Song L."/>
            <person name="Sun Q."/>
            <person name="Zhang H."/>
            <person name="Xiang H."/>
            <person name="Dong X."/>
        </authorList>
    </citation>
    <scope>NUCLEOTIDE SEQUENCE</scope>
    <source>
        <strain evidence="18">LLY</strain>
    </source>
</reference>
<dbReference type="InterPro" id="IPR011604">
    <property type="entry name" value="PDDEXK-like_dom_sf"/>
</dbReference>
<evidence type="ECO:0000256" key="1">
    <source>
        <dbReference type="ARBA" id="ARBA00009922"/>
    </source>
</evidence>
<dbReference type="InterPro" id="IPR013986">
    <property type="entry name" value="DExx_box_DNA_helicase_dom_sf"/>
</dbReference>
<evidence type="ECO:0000256" key="14">
    <source>
        <dbReference type="ARBA" id="ARBA00048988"/>
    </source>
</evidence>
<keyword evidence="3 15" id="KW-0547">Nucleotide-binding</keyword>
<dbReference type="Pfam" id="PF13361">
    <property type="entry name" value="UvrD_C"/>
    <property type="match status" value="1"/>
</dbReference>
<dbReference type="GO" id="GO:0000725">
    <property type="term" value="P:recombinational repair"/>
    <property type="evidence" value="ECO:0007669"/>
    <property type="project" value="TreeGrafter"/>
</dbReference>
<feature type="binding site" evidence="15">
    <location>
        <begin position="38"/>
        <end position="45"/>
    </location>
    <ligand>
        <name>ATP</name>
        <dbReference type="ChEBI" id="CHEBI:30616"/>
    </ligand>
</feature>
<dbReference type="GO" id="GO:0043138">
    <property type="term" value="F:3'-5' DNA helicase activity"/>
    <property type="evidence" value="ECO:0007669"/>
    <property type="project" value="UniProtKB-EC"/>
</dbReference>
<dbReference type="EC" id="5.6.2.4" evidence="13"/>
<dbReference type="Gene3D" id="3.90.320.10">
    <property type="match status" value="1"/>
</dbReference>
<evidence type="ECO:0000256" key="11">
    <source>
        <dbReference type="ARBA" id="ARBA00023235"/>
    </source>
</evidence>
<proteinExistence type="inferred from homology"/>
<keyword evidence="2" id="KW-0540">Nuclease</keyword>
<evidence type="ECO:0000256" key="7">
    <source>
        <dbReference type="ARBA" id="ARBA00022839"/>
    </source>
</evidence>
<dbReference type="Gene3D" id="1.10.10.160">
    <property type="match status" value="1"/>
</dbReference>
<comment type="catalytic activity">
    <reaction evidence="14">
        <text>ATP + H2O = ADP + phosphate + H(+)</text>
        <dbReference type="Rhea" id="RHEA:13065"/>
        <dbReference type="ChEBI" id="CHEBI:15377"/>
        <dbReference type="ChEBI" id="CHEBI:15378"/>
        <dbReference type="ChEBI" id="CHEBI:30616"/>
        <dbReference type="ChEBI" id="CHEBI:43474"/>
        <dbReference type="ChEBI" id="CHEBI:456216"/>
        <dbReference type="EC" id="5.6.2.4"/>
    </reaction>
</comment>
<dbReference type="RefSeq" id="WP_250867675.1">
    <property type="nucleotide sequence ID" value="NZ_JAGSOI010000012.1"/>
</dbReference>
<keyword evidence="5 15" id="KW-0378">Hydrolase</keyword>
<organism evidence="18 19">
    <name type="scientific">Methanococcoides seepicolus</name>
    <dbReference type="NCBI Taxonomy" id="2828780"/>
    <lineage>
        <taxon>Archaea</taxon>
        <taxon>Methanobacteriati</taxon>
        <taxon>Methanobacteriota</taxon>
        <taxon>Stenosarchaea group</taxon>
        <taxon>Methanomicrobia</taxon>
        <taxon>Methanosarcinales</taxon>
        <taxon>Methanosarcinaceae</taxon>
        <taxon>Methanococcoides</taxon>
    </lineage>
</organism>
<sequence>MSEDNILPNMRILDEPYPLSKSQCDAVLSDADRLQIIAGPGAGKTEVIVRRVLHILQSKEVDPESIVVITFTEKAVKKLKSLIYKRAEYFDDGSLLDKVNRLKIHTIDSYCKNLIQSNGGFGNFDVISPEMENGLLVRYCFNLGLRTLGSDPSKFKMITIKYFLDTIDLIENEMMDIDYLKITDPSFMNVMDNYYRFLEKHRLMSFKMMTRAAIEYLEREDSVKPHIKYIFIDEFQDINKSQERLIRLLSRGAQLTAVHDPWQVLFCWRGSNPSFSKNFAKTYQSAVTIKLDENYRSRQAIVHFINDVKGTSIFSSGRPVDLCLTPTREGNNNIYSNEFPTENAEARWLVDSIEKYVTDGGFYKDVAVLFRTMKYSEPFISEIRKRNIPYHIAGRQGLFIRTEVNAVAKLMAWLSPKGFFREKKYEDSINQDELVESALSDWQTQFPESNLDLKVRSHLEDWKQKAVSGEYDSFKSVYEALLNILNFKHLDENEMEQRLIIINLGQFSTLLNDVEYTIRLRGFKRNWERDFKTLCLYLDHAKSSIFGNGSDELPDEDSITISTIHQGKGLDWNVVYVPALVDGHYPSSMVGRSKKYLIDTDYIDVERYAGTVLDEAYLYYVAISRAKNTLVLSHHKTNYVKETEISPFLNECLQFNIIRLNGMSSFPDFQIDPNSHSENEMMSYGLSELILYNKCPHLYWLREKCGFSSQFSPMLGFGKALHYSLQIIASTSGVDPDMIVDDIVESCFYLPFAPNVSIAKKKAKKMLHQYISENPDDMANISDTEVPITLSFENYLVEGKVDAVLDDDGSKEVREYKTSDTVMSIDDISLQVQAYAMELNKRENTIRKGSVAFLDKGKVDDVDIGRESLDNARQKLDKCVNGIQRASYPAKPTEFCDNCDMRFICKYTKIK</sequence>
<gene>
    <name evidence="18" type="ORF">KDK67_04650</name>
</gene>
<comment type="catalytic activity">
    <reaction evidence="12">
        <text>Couples ATP hydrolysis with the unwinding of duplex DNA by translocating in the 3'-5' direction.</text>
        <dbReference type="EC" id="5.6.2.4"/>
    </reaction>
</comment>
<comment type="caution">
    <text evidence="18">The sequence shown here is derived from an EMBL/GenBank/DDBJ whole genome shotgun (WGS) entry which is preliminary data.</text>
</comment>
<dbReference type="SUPFAM" id="SSF52540">
    <property type="entry name" value="P-loop containing nucleoside triphosphate hydrolases"/>
    <property type="match status" value="1"/>
</dbReference>
<name>A0A9E4ZFQ2_9EURY</name>
<dbReference type="GO" id="GO:0004527">
    <property type="term" value="F:exonuclease activity"/>
    <property type="evidence" value="ECO:0007669"/>
    <property type="project" value="UniProtKB-KW"/>
</dbReference>
<evidence type="ECO:0000259" key="16">
    <source>
        <dbReference type="PROSITE" id="PS51198"/>
    </source>
</evidence>
<evidence type="ECO:0000256" key="6">
    <source>
        <dbReference type="ARBA" id="ARBA00022806"/>
    </source>
</evidence>
<evidence type="ECO:0000256" key="10">
    <source>
        <dbReference type="ARBA" id="ARBA00023204"/>
    </source>
</evidence>
<evidence type="ECO:0000256" key="13">
    <source>
        <dbReference type="ARBA" id="ARBA00034808"/>
    </source>
</evidence>
<evidence type="ECO:0000256" key="8">
    <source>
        <dbReference type="ARBA" id="ARBA00022840"/>
    </source>
</evidence>
<feature type="domain" description="UvrD-like helicase C-terminal" evidence="17">
    <location>
        <begin position="303"/>
        <end position="569"/>
    </location>
</feature>